<keyword evidence="1" id="KW-0472">Membrane</keyword>
<dbReference type="InterPro" id="IPR009708">
    <property type="entry name" value="Phage_A118_holin/antiholin"/>
</dbReference>
<feature type="transmembrane region" description="Helical" evidence="1">
    <location>
        <begin position="34"/>
        <end position="52"/>
    </location>
</feature>
<keyword evidence="1" id="KW-1133">Transmembrane helix</keyword>
<evidence type="ECO:0000256" key="1">
    <source>
        <dbReference type="SAM" id="Phobius"/>
    </source>
</evidence>
<comment type="caution">
    <text evidence="2">The sequence shown here is derived from an EMBL/GenBank/DDBJ whole genome shotgun (WGS) entry which is preliminary data.</text>
</comment>
<evidence type="ECO:0000313" key="3">
    <source>
        <dbReference type="Proteomes" id="UP001139179"/>
    </source>
</evidence>
<protein>
    <submittedName>
        <fullName evidence="2">Holin</fullName>
    </submittedName>
</protein>
<feature type="transmembrane region" description="Helical" evidence="1">
    <location>
        <begin position="58"/>
        <end position="77"/>
    </location>
</feature>
<name>A0A9X2DT15_9BACI</name>
<dbReference type="RefSeq" id="WP_251193863.1">
    <property type="nucleotide sequence ID" value="NZ_JAMBOL010000024.1"/>
</dbReference>
<keyword evidence="3" id="KW-1185">Reference proteome</keyword>
<reference evidence="2" key="1">
    <citation type="submission" date="2022-05" db="EMBL/GenBank/DDBJ databases">
        <title>Comparative Genomics of Spacecraft Associated Microbes.</title>
        <authorList>
            <person name="Tran M.T."/>
            <person name="Wright A."/>
            <person name="Seuylemezian A."/>
            <person name="Eisen J."/>
            <person name="Coil D."/>
        </authorList>
    </citation>
    <scope>NUCLEOTIDE SEQUENCE</scope>
    <source>
        <strain evidence="2">214.1.1</strain>
    </source>
</reference>
<accession>A0A9X2DT15</accession>
<proteinExistence type="predicted"/>
<dbReference type="Pfam" id="PF06946">
    <property type="entry name" value="Phage_holin_5_1"/>
    <property type="match status" value="1"/>
</dbReference>
<dbReference type="EMBL" id="JAMBOL010000024">
    <property type="protein sequence ID" value="MCM3715922.1"/>
    <property type="molecule type" value="Genomic_DNA"/>
</dbReference>
<feature type="transmembrane region" description="Helical" evidence="1">
    <location>
        <begin position="6"/>
        <end position="22"/>
    </location>
</feature>
<organism evidence="2 3">
    <name type="scientific">Halalkalibacter oceani</name>
    <dbReference type="NCBI Taxonomy" id="1653776"/>
    <lineage>
        <taxon>Bacteria</taxon>
        <taxon>Bacillati</taxon>
        <taxon>Bacillota</taxon>
        <taxon>Bacilli</taxon>
        <taxon>Bacillales</taxon>
        <taxon>Bacillaceae</taxon>
        <taxon>Halalkalibacter</taxon>
    </lineage>
</organism>
<dbReference type="AlphaFoldDB" id="A0A9X2DT15"/>
<gene>
    <name evidence="2" type="ORF">M3202_17850</name>
</gene>
<sequence>MEAVLLFATVISPVILALVELIKRSVSFPKNYVPAVAFVVGLLVGVVSYPFTDLSLSLRLWAGGLAALAATGLFEVGNNREGMTRGMDDAD</sequence>
<dbReference type="Proteomes" id="UP001139179">
    <property type="component" value="Unassembled WGS sequence"/>
</dbReference>
<keyword evidence="1" id="KW-0812">Transmembrane</keyword>
<evidence type="ECO:0000313" key="2">
    <source>
        <dbReference type="EMBL" id="MCM3715922.1"/>
    </source>
</evidence>